<dbReference type="Gene3D" id="1.25.40.20">
    <property type="entry name" value="Ankyrin repeat-containing domain"/>
    <property type="match status" value="2"/>
</dbReference>
<keyword evidence="7" id="KW-1185">Reference proteome</keyword>
<proteinExistence type="predicted"/>
<dbReference type="GO" id="GO:0051017">
    <property type="term" value="P:actin filament bundle assembly"/>
    <property type="evidence" value="ECO:0000318"/>
    <property type="project" value="GO_Central"/>
</dbReference>
<dbReference type="GO" id="GO:0005737">
    <property type="term" value="C:cytoplasm"/>
    <property type="evidence" value="ECO:0000318"/>
    <property type="project" value="GO_Central"/>
</dbReference>
<dbReference type="InterPro" id="IPR036770">
    <property type="entry name" value="Ankyrin_rpt-contain_sf"/>
</dbReference>
<organism evidence="6 7">
    <name type="scientific">Oryzias latipes</name>
    <name type="common">Japanese rice fish</name>
    <name type="synonym">Japanese killifish</name>
    <dbReference type="NCBI Taxonomy" id="8090"/>
    <lineage>
        <taxon>Eukaryota</taxon>
        <taxon>Metazoa</taxon>
        <taxon>Chordata</taxon>
        <taxon>Craniata</taxon>
        <taxon>Vertebrata</taxon>
        <taxon>Euteleostomi</taxon>
        <taxon>Actinopterygii</taxon>
        <taxon>Neopterygii</taxon>
        <taxon>Teleostei</taxon>
        <taxon>Neoteleostei</taxon>
        <taxon>Acanthomorphata</taxon>
        <taxon>Ovalentaria</taxon>
        <taxon>Atherinomorphae</taxon>
        <taxon>Beloniformes</taxon>
        <taxon>Adrianichthyidae</taxon>
        <taxon>Oryziinae</taxon>
        <taxon>Oryzias</taxon>
    </lineage>
</organism>
<dbReference type="Proteomes" id="UP000001038">
    <property type="component" value="Chromosome 4"/>
</dbReference>
<feature type="repeat" description="ANK" evidence="5">
    <location>
        <begin position="119"/>
        <end position="151"/>
    </location>
</feature>
<evidence type="ECO:0000313" key="6">
    <source>
        <dbReference type="Ensembl" id="ENSORLP00000041234.1"/>
    </source>
</evidence>
<dbReference type="InterPro" id="IPR052420">
    <property type="entry name" value="Espin/Espin-like"/>
</dbReference>
<evidence type="ECO:0000256" key="2">
    <source>
        <dbReference type="ARBA" id="ARBA00022737"/>
    </source>
</evidence>
<dbReference type="GO" id="GO:0007605">
    <property type="term" value="P:sensory perception of sound"/>
    <property type="evidence" value="ECO:0007669"/>
    <property type="project" value="UniProtKB-KW"/>
</dbReference>
<reference evidence="6 7" key="1">
    <citation type="journal article" date="2007" name="Nature">
        <title>The medaka draft genome and insights into vertebrate genome evolution.</title>
        <authorList>
            <person name="Kasahara M."/>
            <person name="Naruse K."/>
            <person name="Sasaki S."/>
            <person name="Nakatani Y."/>
            <person name="Qu W."/>
            <person name="Ahsan B."/>
            <person name="Yamada T."/>
            <person name="Nagayasu Y."/>
            <person name="Doi K."/>
            <person name="Kasai Y."/>
            <person name="Jindo T."/>
            <person name="Kobayashi D."/>
            <person name="Shimada A."/>
            <person name="Toyoda A."/>
            <person name="Kuroki Y."/>
            <person name="Fujiyama A."/>
            <person name="Sasaki T."/>
            <person name="Shimizu A."/>
            <person name="Asakawa S."/>
            <person name="Shimizu N."/>
            <person name="Hashimoto S."/>
            <person name="Yang J."/>
            <person name="Lee Y."/>
            <person name="Matsushima K."/>
            <person name="Sugano S."/>
            <person name="Sakaizumi M."/>
            <person name="Narita T."/>
            <person name="Ohishi K."/>
            <person name="Haga S."/>
            <person name="Ohta F."/>
            <person name="Nomoto H."/>
            <person name="Nogata K."/>
            <person name="Morishita T."/>
            <person name="Endo T."/>
            <person name="Shin-I T."/>
            <person name="Takeda H."/>
            <person name="Morishita S."/>
            <person name="Kohara Y."/>
        </authorList>
    </citation>
    <scope>NUCLEOTIDE SEQUENCE [LARGE SCALE GENOMIC DNA]</scope>
    <source>
        <strain evidence="6 7">Hd-rR</strain>
    </source>
</reference>
<evidence type="ECO:0000313" key="7">
    <source>
        <dbReference type="Proteomes" id="UP000001038"/>
    </source>
</evidence>
<dbReference type="GO" id="GO:0051015">
    <property type="term" value="F:actin filament binding"/>
    <property type="evidence" value="ECO:0000318"/>
    <property type="project" value="GO_Central"/>
</dbReference>
<keyword evidence="4 5" id="KW-0040">ANK repeat</keyword>
<feature type="repeat" description="ANK" evidence="5">
    <location>
        <begin position="87"/>
        <end position="114"/>
    </location>
</feature>
<dbReference type="SUPFAM" id="SSF48403">
    <property type="entry name" value="Ankyrin repeat"/>
    <property type="match status" value="1"/>
</dbReference>
<dbReference type="PANTHER" id="PTHR24153:SF14">
    <property type="entry name" value="ESPIN"/>
    <property type="match status" value="1"/>
</dbReference>
<dbReference type="SMART" id="SM00248">
    <property type="entry name" value="ANK"/>
    <property type="match status" value="5"/>
</dbReference>
<dbReference type="InterPro" id="IPR002110">
    <property type="entry name" value="Ankyrin_rpt"/>
</dbReference>
<reference evidence="6" key="2">
    <citation type="submission" date="2025-08" db="UniProtKB">
        <authorList>
            <consortium name="Ensembl"/>
        </authorList>
    </citation>
    <scope>IDENTIFICATION</scope>
    <source>
        <strain evidence="6">Hd-rR</strain>
    </source>
</reference>
<dbReference type="PROSITE" id="PS50088">
    <property type="entry name" value="ANK_REPEAT"/>
    <property type="match status" value="3"/>
</dbReference>
<evidence type="ECO:0000256" key="1">
    <source>
        <dbReference type="ARBA" id="ARBA00004645"/>
    </source>
</evidence>
<comment type="subcellular location">
    <subcellularLocation>
        <location evidence="1">Cell projection</location>
        <location evidence="1">Stereocilium</location>
    </subcellularLocation>
</comment>
<dbReference type="AlphaFoldDB" id="A0A3B3IAZ1"/>
<feature type="repeat" description="ANK" evidence="5">
    <location>
        <begin position="17"/>
        <end position="50"/>
    </location>
</feature>
<dbReference type="PANTHER" id="PTHR24153">
    <property type="entry name" value="ESPIN"/>
    <property type="match status" value="1"/>
</dbReference>
<evidence type="ECO:0000256" key="4">
    <source>
        <dbReference type="ARBA" id="ARBA00023043"/>
    </source>
</evidence>
<sequence length="276" mass="29761">GIMCEDSYWSSDMSTRTGATPLYLACQEGHLHVVECLIKEFGADVHLRARDGMTCLHAAAHMGHQAVVEWLVSATCTDVGLSCQDGEGATALHFAASRGHCCILDKLLCMGSKVMEDYWGGTPLHDAAENGELECCKVLLVNGANPADKDIDGFTAADLAEYNGHSKCARYLRGIERTVSPLVHVSSACPVLPDSSPAVCLHGKLKTQTRSVNSKHLEGLGNSVTHFLDLLRMFWSVQACSFVELLTSTQPDCTALKVKQRMKAPVVNKASLLVMA</sequence>
<dbReference type="GeneTree" id="ENSGT00940000156970"/>
<name>A0A3B3IAZ1_ORYLA</name>
<accession>A0A3B3IAZ1</accession>
<dbReference type="Ensembl" id="ENSORLT00000033761.1">
    <property type="protein sequence ID" value="ENSORLP00000041234.1"/>
    <property type="gene ID" value="ENSORLG00000024047.1"/>
</dbReference>
<evidence type="ECO:0000256" key="5">
    <source>
        <dbReference type="PROSITE-ProRule" id="PRU00023"/>
    </source>
</evidence>
<dbReference type="PROSITE" id="PS50297">
    <property type="entry name" value="ANK_REP_REGION"/>
    <property type="match status" value="3"/>
</dbReference>
<dbReference type="InParanoid" id="A0A3B3IAZ1"/>
<keyword evidence="3" id="KW-1009">Hearing</keyword>
<evidence type="ECO:0000256" key="3">
    <source>
        <dbReference type="ARBA" id="ARBA00022740"/>
    </source>
</evidence>
<dbReference type="STRING" id="8090.ENSORLP00000041234"/>
<dbReference type="Bgee" id="ENSORLG00000024047">
    <property type="expression patterns" value="Expressed in brain and 9 other cell types or tissues"/>
</dbReference>
<keyword evidence="2" id="KW-0677">Repeat</keyword>
<dbReference type="Pfam" id="PF12796">
    <property type="entry name" value="Ank_2"/>
    <property type="match status" value="2"/>
</dbReference>
<reference evidence="6" key="3">
    <citation type="submission" date="2025-09" db="UniProtKB">
        <authorList>
            <consortium name="Ensembl"/>
        </authorList>
    </citation>
    <scope>IDENTIFICATION</scope>
    <source>
        <strain evidence="6">Hd-rR</strain>
    </source>
</reference>
<dbReference type="GO" id="GO:0032420">
    <property type="term" value="C:stereocilium"/>
    <property type="evidence" value="ECO:0007669"/>
    <property type="project" value="UniProtKB-SubCell"/>
</dbReference>
<protein>
    <submittedName>
        <fullName evidence="6">Uncharacterized protein</fullName>
    </submittedName>
</protein>